<dbReference type="InterPro" id="IPR036390">
    <property type="entry name" value="WH_DNA-bd_sf"/>
</dbReference>
<evidence type="ECO:0000256" key="4">
    <source>
        <dbReference type="SAM" id="MobiDB-lite"/>
    </source>
</evidence>
<feature type="domain" description="HTH gntR-type" evidence="5">
    <location>
        <begin position="18"/>
        <end position="85"/>
    </location>
</feature>
<dbReference type="SMART" id="SM00895">
    <property type="entry name" value="FCD"/>
    <property type="match status" value="1"/>
</dbReference>
<dbReference type="PANTHER" id="PTHR43537:SF5">
    <property type="entry name" value="UXU OPERON TRANSCRIPTIONAL REGULATOR"/>
    <property type="match status" value="1"/>
</dbReference>
<dbReference type="CDD" id="cd07377">
    <property type="entry name" value="WHTH_GntR"/>
    <property type="match status" value="1"/>
</dbReference>
<protein>
    <submittedName>
        <fullName evidence="6">GntR family transcriptional regulator</fullName>
    </submittedName>
</protein>
<dbReference type="InterPro" id="IPR008920">
    <property type="entry name" value="TF_FadR/GntR_C"/>
</dbReference>
<evidence type="ECO:0000256" key="1">
    <source>
        <dbReference type="ARBA" id="ARBA00023015"/>
    </source>
</evidence>
<dbReference type="InterPro" id="IPR036388">
    <property type="entry name" value="WH-like_DNA-bd_sf"/>
</dbReference>
<feature type="region of interest" description="Disordered" evidence="4">
    <location>
        <begin position="1"/>
        <end position="20"/>
    </location>
</feature>
<keyword evidence="3" id="KW-0804">Transcription</keyword>
<dbReference type="Pfam" id="PF00392">
    <property type="entry name" value="GntR"/>
    <property type="match status" value="1"/>
</dbReference>
<dbReference type="PROSITE" id="PS50949">
    <property type="entry name" value="HTH_GNTR"/>
    <property type="match status" value="1"/>
</dbReference>
<dbReference type="Proteomes" id="UP000289482">
    <property type="component" value="Unassembled WGS sequence"/>
</dbReference>
<evidence type="ECO:0000256" key="2">
    <source>
        <dbReference type="ARBA" id="ARBA00023125"/>
    </source>
</evidence>
<sequence>MTAHVNTSARQDRHGTPPSLTDQAYEAIRDLIVTLQIRPGAPISEEQLMRRLGLGRTPIHQAIKRLESERLVAIFPRRGTFATEVNITDLALITEVRLQLEGHAAYSAAKRRTRAEQEELRRLLEEFDEPATTDADLMRLDTEVHRAIYRCTHNSYLEATLGSYYNLATRIWHLFLDRLPHVSEHIEQHRPLLEAIIAGHADQARDLARAHVSQFESTVRSAL</sequence>
<evidence type="ECO:0000259" key="5">
    <source>
        <dbReference type="PROSITE" id="PS50949"/>
    </source>
</evidence>
<name>A0A4Q1RBP3_9ACTN</name>
<dbReference type="Gene3D" id="1.20.120.530">
    <property type="entry name" value="GntR ligand-binding domain-like"/>
    <property type="match status" value="1"/>
</dbReference>
<keyword evidence="7" id="KW-1185">Reference proteome</keyword>
<dbReference type="SUPFAM" id="SSF48008">
    <property type="entry name" value="GntR ligand-binding domain-like"/>
    <property type="match status" value="1"/>
</dbReference>
<dbReference type="EMBL" id="SDIF01000003">
    <property type="protein sequence ID" value="RXS70930.1"/>
    <property type="molecule type" value="Genomic_DNA"/>
</dbReference>
<evidence type="ECO:0000313" key="7">
    <source>
        <dbReference type="Proteomes" id="UP000289482"/>
    </source>
</evidence>
<dbReference type="InterPro" id="IPR000524">
    <property type="entry name" value="Tscrpt_reg_HTH_GntR"/>
</dbReference>
<reference evidence="6 7" key="1">
    <citation type="submission" date="2019-01" db="EMBL/GenBank/DDBJ databases">
        <title>Draft genome sequences of the type strain Streptomyces sioyaensis DSM 40032 and its novel strain, TM32, a thermotolerant antibiotics-producing actinobacterium.</title>
        <authorList>
            <person name="Nakaew N."/>
            <person name="Lumyong S."/>
            <person name="Sloan W.T."/>
            <person name="Sungthong R."/>
        </authorList>
    </citation>
    <scope>NUCLEOTIDE SEQUENCE [LARGE SCALE GENOMIC DNA]</scope>
    <source>
        <strain evidence="6 7">DSM 40032</strain>
    </source>
</reference>
<proteinExistence type="predicted"/>
<dbReference type="AlphaFoldDB" id="A0A4Q1RBP3"/>
<organism evidence="6 7">
    <name type="scientific">Streptomyces sioyaensis</name>
    <dbReference type="NCBI Taxonomy" id="67364"/>
    <lineage>
        <taxon>Bacteria</taxon>
        <taxon>Bacillati</taxon>
        <taxon>Actinomycetota</taxon>
        <taxon>Actinomycetes</taxon>
        <taxon>Kitasatosporales</taxon>
        <taxon>Streptomycetaceae</taxon>
        <taxon>Streptomyces</taxon>
    </lineage>
</organism>
<keyword evidence="1" id="KW-0805">Transcription regulation</keyword>
<dbReference type="SMART" id="SM00345">
    <property type="entry name" value="HTH_GNTR"/>
    <property type="match status" value="1"/>
</dbReference>
<dbReference type="SUPFAM" id="SSF46785">
    <property type="entry name" value="Winged helix' DNA-binding domain"/>
    <property type="match status" value="1"/>
</dbReference>
<gene>
    <name evidence="6" type="ORF">EST54_02055</name>
</gene>
<dbReference type="RefSeq" id="WP_129244333.1">
    <property type="nucleotide sequence ID" value="NZ_JABZEL010000008.1"/>
</dbReference>
<dbReference type="PANTHER" id="PTHR43537">
    <property type="entry name" value="TRANSCRIPTIONAL REGULATOR, GNTR FAMILY"/>
    <property type="match status" value="1"/>
</dbReference>
<evidence type="ECO:0000313" key="6">
    <source>
        <dbReference type="EMBL" id="RXS70930.1"/>
    </source>
</evidence>
<dbReference type="GeneID" id="95776786"/>
<evidence type="ECO:0000256" key="3">
    <source>
        <dbReference type="ARBA" id="ARBA00023163"/>
    </source>
</evidence>
<dbReference type="InterPro" id="IPR011711">
    <property type="entry name" value="GntR_C"/>
</dbReference>
<dbReference type="Pfam" id="PF07729">
    <property type="entry name" value="FCD"/>
    <property type="match status" value="1"/>
</dbReference>
<dbReference type="Gene3D" id="1.10.10.10">
    <property type="entry name" value="Winged helix-like DNA-binding domain superfamily/Winged helix DNA-binding domain"/>
    <property type="match status" value="1"/>
</dbReference>
<comment type="caution">
    <text evidence="6">The sequence shown here is derived from an EMBL/GenBank/DDBJ whole genome shotgun (WGS) entry which is preliminary data.</text>
</comment>
<keyword evidence="2" id="KW-0238">DNA-binding</keyword>
<dbReference type="GO" id="GO:0003677">
    <property type="term" value="F:DNA binding"/>
    <property type="evidence" value="ECO:0007669"/>
    <property type="project" value="UniProtKB-KW"/>
</dbReference>
<dbReference type="GO" id="GO:0003700">
    <property type="term" value="F:DNA-binding transcription factor activity"/>
    <property type="evidence" value="ECO:0007669"/>
    <property type="project" value="InterPro"/>
</dbReference>
<accession>A0A4Q1RBP3</accession>